<dbReference type="InterPro" id="IPR036737">
    <property type="entry name" value="OmpA-like_sf"/>
</dbReference>
<sequence length="1196" mass="130440">MLDAWRGLHGGMKTLVILLGLFVVYTALGFMAVPPIAQSVLSARLEQALSRRVVIKKIECNPLTLRAQVQGVVVYGTDNSTVEMSLDRLDVDVQAVSVFRGAIVVKRLVLDTPSVFVHVLDASGRTNLTDLVAGDGNQEPEPEESSEAGSLFPVIIRDFACINGTLRVQDDPRSVNHLIDGIELFVPYFSTHSKDLGTQILPRLAFRLNKTPFEIQGTSTPFASSRRTEFDLSEAGLDLTAFWKYVPIGPQLTLVSGRATTDLSLLIEESDTGDHPLSLFLAGQIELDDAQLSHQRDGTILSCHKLVVPVTRFDWLRREIAFANIRVQDPFVAVIRESADVINWQRYVQEIQGRVPGGNNTTAAAGPDQPSMDISASSILVENGRIHFRDKVVDQGFETDIAPLNVEIRDFDTRAQAVSRVRLDAGTSQGASLALTADVVVTPFACNGTTSLDNATIPAFASYYARYLPLELYRGQGRIASGFVITQDNGLDMQWNNVQVHLADMQLRKPGAPKPCIGFDTLSLEGGSIDLTGRRVGFVHAMLTVPRVVLERDSHGKVDLVTLFAGHARQANGETPPAEDVPAESVPWQIAIGQVHCADGYVEFRDHAVKQRVVNQVGDVDLDLVGVSTDPEQSVGFTLAAVVNQGGTVRAKGTVIPATLGSTGDLDISRLGIAPITPYLPESMHIDVGSGRLDLAGSWDFAGQKSMTGTIRGNIRMADVMFSESGNKSRLAGFDALEVNGIQLGLEPRVLSVDRVVVTSPDMILAKDEQGILNLARVLGGTNRDRDSPSSKTTAQGNTQPYWFRDMDINRVQVSQGRVDFHDHSLSPHFTVNLDKISLDLRHVSLDPAKRAQLDLNATLNDHAPVSLRGDISPLRQPVASNLLVRLSHMDMTSLTPYTLKSLAYPIVQGKLNWNGKFVTEANVLDATNTFFVQQFQLGDKVDSPDAVNVPIKLGLALLQDGNGDLTLDVPVHGRLDDPQFRLGGLIFKAIIGIFSKIATAPFALIGAMFGGGDDLSHLDYGPGQSMLSPASRIKLDTMITALTKRPKLRVFVSGMVDADADRLALEHDAFMRKLKERKHDAGKDKALDVNKVTIAPDEYMTWLFEAYKATPGKKPRRFGRVVRPSQEAMEQAVRQHISIGQDDLLDLANQRARGVQQYLLEKGNIAPDRVFVTSSKFASGDEDQPGMRVDLSLGK</sequence>
<dbReference type="AlphaFoldDB" id="A0A194ADC6"/>
<dbReference type="GO" id="GO:0005886">
    <property type="term" value="C:plasma membrane"/>
    <property type="evidence" value="ECO:0007669"/>
    <property type="project" value="TreeGrafter"/>
</dbReference>
<evidence type="ECO:0008006" key="3">
    <source>
        <dbReference type="Google" id="ProtNLM"/>
    </source>
</evidence>
<organism evidence="1 2">
    <name type="scientific">Desulfoplanes formicivorans</name>
    <dbReference type="NCBI Taxonomy" id="1592317"/>
    <lineage>
        <taxon>Bacteria</taxon>
        <taxon>Pseudomonadati</taxon>
        <taxon>Thermodesulfobacteriota</taxon>
        <taxon>Desulfovibrionia</taxon>
        <taxon>Desulfovibrionales</taxon>
        <taxon>Desulfoplanaceae</taxon>
        <taxon>Desulfoplanes</taxon>
    </lineage>
</organism>
<dbReference type="Proteomes" id="UP000095200">
    <property type="component" value="Unassembled WGS sequence"/>
</dbReference>
<accession>A0A194ADC6</accession>
<proteinExistence type="predicted"/>
<dbReference type="STRING" id="1592317.DPF_0793"/>
<keyword evidence="2" id="KW-1185">Reference proteome</keyword>
<dbReference type="EMBL" id="BDFE01000009">
    <property type="protein sequence ID" value="GAU08092.1"/>
    <property type="molecule type" value="Genomic_DNA"/>
</dbReference>
<evidence type="ECO:0000313" key="1">
    <source>
        <dbReference type="EMBL" id="GAU08092.1"/>
    </source>
</evidence>
<evidence type="ECO:0000313" key="2">
    <source>
        <dbReference type="Proteomes" id="UP000095200"/>
    </source>
</evidence>
<name>A0A194ADC6_9BACT</name>
<gene>
    <name evidence="1" type="ORF">DPF_0793</name>
</gene>
<dbReference type="PANTHER" id="PTHR30441:SF8">
    <property type="entry name" value="DUF748 DOMAIN-CONTAINING PROTEIN"/>
    <property type="match status" value="1"/>
</dbReference>
<dbReference type="InterPro" id="IPR008023">
    <property type="entry name" value="DUF748"/>
</dbReference>
<dbReference type="Pfam" id="PF05359">
    <property type="entry name" value="DUF748"/>
    <property type="match status" value="3"/>
</dbReference>
<dbReference type="InterPro" id="IPR052894">
    <property type="entry name" value="AsmA-related"/>
</dbReference>
<comment type="caution">
    <text evidence="1">The sequence shown here is derived from an EMBL/GenBank/DDBJ whole genome shotgun (WGS) entry which is preliminary data.</text>
</comment>
<dbReference type="PANTHER" id="PTHR30441">
    <property type="entry name" value="DUF748 DOMAIN-CONTAINING PROTEIN"/>
    <property type="match status" value="1"/>
</dbReference>
<protein>
    <recommendedName>
        <fullName evidence="3">DUF748 domain-containing protein</fullName>
    </recommendedName>
</protein>
<dbReference type="GO" id="GO:0090313">
    <property type="term" value="P:regulation of protein targeting to membrane"/>
    <property type="evidence" value="ECO:0007669"/>
    <property type="project" value="TreeGrafter"/>
</dbReference>
<reference evidence="2" key="1">
    <citation type="submission" date="2016-06" db="EMBL/GenBank/DDBJ databases">
        <title>Draft genome sequence of Desulfoplanes formicivorans strain Pf12B.</title>
        <authorList>
            <person name="Watanabe M."/>
            <person name="Kojima H."/>
            <person name="Fukui M."/>
        </authorList>
    </citation>
    <scope>NUCLEOTIDE SEQUENCE [LARGE SCALE GENOMIC DNA]</scope>
    <source>
        <strain evidence="2">Pf12B</strain>
    </source>
</reference>
<dbReference type="Gene3D" id="3.30.1330.60">
    <property type="entry name" value="OmpA-like domain"/>
    <property type="match status" value="1"/>
</dbReference>